<dbReference type="KEGG" id="pus:CKA81_12115"/>
<dbReference type="AlphaFoldDB" id="A0A410GDX5"/>
<reference evidence="1 2" key="1">
    <citation type="submission" date="2017-08" db="EMBL/GenBank/DDBJ databases">
        <authorList>
            <person name="Park S.-J."/>
            <person name="Kim H."/>
        </authorList>
    </citation>
    <scope>NUCLEOTIDE SEQUENCE [LARGE SCALE GENOMIC DNA]</scope>
    <source>
        <strain evidence="2">ye3</strain>
    </source>
</reference>
<dbReference type="PANTHER" id="PTHR31891:SF1">
    <property type="entry name" value="FORMAMIDASE C869.04-RELATED"/>
    <property type="match status" value="1"/>
</dbReference>
<dbReference type="EMBL" id="CP022987">
    <property type="protein sequence ID" value="QAA94488.1"/>
    <property type="molecule type" value="Genomic_DNA"/>
</dbReference>
<dbReference type="InterPro" id="IPR054833">
    <property type="entry name" value="FormamaseFmdA"/>
</dbReference>
<dbReference type="OrthoDB" id="9785236at2"/>
<dbReference type="RefSeq" id="WP_128355485.1">
    <property type="nucleotide sequence ID" value="NZ_CP022987.1"/>
</dbReference>
<organism evidence="1 2">
    <name type="scientific">Pollutimonas thiosulfatoxidans</name>
    <dbReference type="NCBI Taxonomy" id="2028345"/>
    <lineage>
        <taxon>Bacteria</taxon>
        <taxon>Pseudomonadati</taxon>
        <taxon>Pseudomonadota</taxon>
        <taxon>Betaproteobacteria</taxon>
        <taxon>Burkholderiales</taxon>
        <taxon>Alcaligenaceae</taxon>
        <taxon>Pollutimonas</taxon>
    </lineage>
</organism>
<dbReference type="SUPFAM" id="SSF141130">
    <property type="entry name" value="Acetamidase/Formamidase-like"/>
    <property type="match status" value="1"/>
</dbReference>
<dbReference type="GO" id="GO:0016811">
    <property type="term" value="F:hydrolase activity, acting on carbon-nitrogen (but not peptide) bonds, in linear amides"/>
    <property type="evidence" value="ECO:0007669"/>
    <property type="project" value="InterPro"/>
</dbReference>
<gene>
    <name evidence="1" type="ORF">CKA81_12115</name>
</gene>
<evidence type="ECO:0000313" key="2">
    <source>
        <dbReference type="Proteomes" id="UP000283474"/>
    </source>
</evidence>
<dbReference type="Proteomes" id="UP000283474">
    <property type="component" value="Chromosome"/>
</dbReference>
<accession>A0A410GDX5</accession>
<dbReference type="PANTHER" id="PTHR31891">
    <property type="entry name" value="FORMAMIDASE C869.04-RELATED"/>
    <property type="match status" value="1"/>
</dbReference>
<keyword evidence="2" id="KW-1185">Reference proteome</keyword>
<evidence type="ECO:0000313" key="1">
    <source>
        <dbReference type="EMBL" id="QAA94488.1"/>
    </source>
</evidence>
<dbReference type="Gene3D" id="2.60.120.580">
    <property type="entry name" value="Acetamidase/Formamidase-like domains"/>
    <property type="match status" value="1"/>
</dbReference>
<name>A0A410GDX5_9BURK</name>
<protein>
    <submittedName>
        <fullName evidence="1">Formamidase</fullName>
    </submittedName>
</protein>
<dbReference type="InterPro" id="IPR004304">
    <property type="entry name" value="FmdA_AmdA"/>
</dbReference>
<proteinExistence type="predicted"/>
<sequence>MKKVISIDRTKLPTEQPDPVIINRWHCDIPMAAYVNPGESFRVECFDWTGGQIENNDSANDIRDVNLAPCHHLSGPVGVRGAEPGDLLVVDILDIGPFEDSEWGYTGIFSKEKFGGFLTDYFPNTAKAVWDFNGIYATSRHIPNLRFAGLTHPGIIGCLPSRELLTEWNRREAELIATDPNRVPPLALPPNPQDVILGSLKGAELAAAAKEGARTVPPREHGGNCDIKNLCRGSRVYLPVYVKDGGLVVGDLHFSQGDGEITFCGAIEMAGWMDMHVDLIKDGCNKYGIKQAMFEPGPVDPNYSDFLVFEGISVDDHGNQRYLDVNLAYQQACMHAVNYLKNFGYTGEQVYTILSCAPVEGHVSSIVDIPNACVAVQIPTRIFDFDIRPNAKGPTKHVPKSDLAYET</sequence>
<dbReference type="Pfam" id="PF03069">
    <property type="entry name" value="FmdA_AmdA"/>
    <property type="match status" value="1"/>
</dbReference>
<dbReference type="NCBIfam" id="NF045496">
    <property type="entry name" value="FormamaseFmdA"/>
    <property type="match status" value="1"/>
</dbReference>